<keyword evidence="3 6" id="KW-1133">Transmembrane helix</keyword>
<name>A0A812M786_9DINO</name>
<keyword evidence="8" id="KW-1185">Reference proteome</keyword>
<dbReference type="InterPro" id="IPR051068">
    <property type="entry name" value="MFS_Domain-Containing_Protein"/>
</dbReference>
<evidence type="ECO:0000256" key="2">
    <source>
        <dbReference type="ARBA" id="ARBA00022692"/>
    </source>
</evidence>
<proteinExistence type="predicted"/>
<feature type="transmembrane region" description="Helical" evidence="6">
    <location>
        <begin position="164"/>
        <end position="184"/>
    </location>
</feature>
<evidence type="ECO:0000256" key="6">
    <source>
        <dbReference type="SAM" id="Phobius"/>
    </source>
</evidence>
<feature type="transmembrane region" description="Helical" evidence="6">
    <location>
        <begin position="320"/>
        <end position="341"/>
    </location>
</feature>
<accession>A0A812M786</accession>
<keyword evidence="2 6" id="KW-0812">Transmembrane</keyword>
<dbReference type="InterPro" id="IPR036259">
    <property type="entry name" value="MFS_trans_sf"/>
</dbReference>
<gene>
    <name evidence="7" type="ORF">SNEC2469_LOCUS5849</name>
</gene>
<dbReference type="SUPFAM" id="SSF103473">
    <property type="entry name" value="MFS general substrate transporter"/>
    <property type="match status" value="1"/>
</dbReference>
<comment type="subcellular location">
    <subcellularLocation>
        <location evidence="1">Membrane</location>
        <topology evidence="1">Multi-pass membrane protein</topology>
    </subcellularLocation>
</comment>
<protein>
    <recommendedName>
        <fullName evidence="9">Major facilitator superfamily (MFS) profile domain-containing protein</fullName>
    </recommendedName>
</protein>
<feature type="transmembrane region" description="Helical" evidence="6">
    <location>
        <begin position="100"/>
        <end position="123"/>
    </location>
</feature>
<feature type="transmembrane region" description="Helical" evidence="6">
    <location>
        <begin position="417"/>
        <end position="436"/>
    </location>
</feature>
<feature type="transmembrane region" description="Helical" evidence="6">
    <location>
        <begin position="135"/>
        <end position="158"/>
    </location>
</feature>
<evidence type="ECO:0000256" key="5">
    <source>
        <dbReference type="SAM" id="MobiDB-lite"/>
    </source>
</evidence>
<keyword evidence="4 6" id="KW-0472">Membrane</keyword>
<organism evidence="7 8">
    <name type="scientific">Symbiodinium necroappetens</name>
    <dbReference type="NCBI Taxonomy" id="1628268"/>
    <lineage>
        <taxon>Eukaryota</taxon>
        <taxon>Sar</taxon>
        <taxon>Alveolata</taxon>
        <taxon>Dinophyceae</taxon>
        <taxon>Suessiales</taxon>
        <taxon>Symbiodiniaceae</taxon>
        <taxon>Symbiodinium</taxon>
    </lineage>
</organism>
<evidence type="ECO:0000313" key="7">
    <source>
        <dbReference type="EMBL" id="CAE7259070.1"/>
    </source>
</evidence>
<dbReference type="Pfam" id="PF07690">
    <property type="entry name" value="MFS_1"/>
    <property type="match status" value="1"/>
</dbReference>
<feature type="region of interest" description="Disordered" evidence="5">
    <location>
        <begin position="1"/>
        <end position="25"/>
    </location>
</feature>
<dbReference type="PANTHER" id="PTHR23510">
    <property type="entry name" value="INNER MEMBRANE TRANSPORT PROTEIN YAJR"/>
    <property type="match status" value="1"/>
</dbReference>
<evidence type="ECO:0000256" key="3">
    <source>
        <dbReference type="ARBA" id="ARBA00022989"/>
    </source>
</evidence>
<feature type="transmembrane region" description="Helical" evidence="6">
    <location>
        <begin position="67"/>
        <end position="88"/>
    </location>
</feature>
<evidence type="ECO:0008006" key="9">
    <source>
        <dbReference type="Google" id="ProtNLM"/>
    </source>
</evidence>
<dbReference type="InterPro" id="IPR011701">
    <property type="entry name" value="MFS"/>
</dbReference>
<sequence>MSVTFTETLPGQRGALDTRSPLPERIGRRSRSFGLDVFDSSSGGLSLSGASGLSPGRHLLEERMAPLPSLCLVMYSGFLATLALDIVVTTADEYSKKLGAGAMFSGLVMALTPLLQGLVGVPLNRWMLKSTSMKTVSILMAAGMVVGNIIYALAGLMHSKQAVLFARALIGICQFQLGPPIYIADAVGVKWRTPVMFVYSAVATLGLAAAPAICGLLDTFLHELRIHNLVLDSDTAPGWFMAIVYFSYLLKVVFFFENPEESPSQEASRASAESPVEKRESLWTTGFLLCLLAGFASTMTNIGCMVYFTQLSQHTWHWTLALSSWGLAGLMAVVCVLSLGSSRLVKLVEDRKGLQLSSLATAIVSILAFQFMPSWSAATIALTFAGLLLILTASSVVKNYAYALTPKIVAPDLKDLAASWLMLALTLGRGVGAQVGVLFTPVSFAVTMLSTYVLLFALVSIFRSRMKQHAKAV</sequence>
<evidence type="ECO:0000256" key="1">
    <source>
        <dbReference type="ARBA" id="ARBA00004141"/>
    </source>
</evidence>
<feature type="transmembrane region" description="Helical" evidence="6">
    <location>
        <begin position="442"/>
        <end position="462"/>
    </location>
</feature>
<evidence type="ECO:0000256" key="4">
    <source>
        <dbReference type="ARBA" id="ARBA00023136"/>
    </source>
</evidence>
<dbReference type="GO" id="GO:0016020">
    <property type="term" value="C:membrane"/>
    <property type="evidence" value="ECO:0007669"/>
    <property type="project" value="UniProtKB-SubCell"/>
</dbReference>
<feature type="transmembrane region" description="Helical" evidence="6">
    <location>
        <begin position="196"/>
        <end position="218"/>
    </location>
</feature>
<dbReference type="OrthoDB" id="2015447at2759"/>
<comment type="caution">
    <text evidence="7">The sequence shown here is derived from an EMBL/GenBank/DDBJ whole genome shotgun (WGS) entry which is preliminary data.</text>
</comment>
<evidence type="ECO:0000313" key="8">
    <source>
        <dbReference type="Proteomes" id="UP000601435"/>
    </source>
</evidence>
<dbReference type="Proteomes" id="UP000601435">
    <property type="component" value="Unassembled WGS sequence"/>
</dbReference>
<dbReference type="Gene3D" id="1.20.1250.20">
    <property type="entry name" value="MFS general substrate transporter like domains"/>
    <property type="match status" value="1"/>
</dbReference>
<feature type="transmembrane region" description="Helical" evidence="6">
    <location>
        <begin position="287"/>
        <end position="308"/>
    </location>
</feature>
<dbReference type="PANTHER" id="PTHR23510:SF64">
    <property type="entry name" value="INNER MEMBRANE TRANSPORT PROTEIN YAJR"/>
    <property type="match status" value="1"/>
</dbReference>
<dbReference type="EMBL" id="CAJNJA010010548">
    <property type="protein sequence ID" value="CAE7259070.1"/>
    <property type="molecule type" value="Genomic_DNA"/>
</dbReference>
<reference evidence="7" key="1">
    <citation type="submission" date="2021-02" db="EMBL/GenBank/DDBJ databases">
        <authorList>
            <person name="Dougan E. K."/>
            <person name="Rhodes N."/>
            <person name="Thang M."/>
            <person name="Chan C."/>
        </authorList>
    </citation>
    <scope>NUCLEOTIDE SEQUENCE</scope>
</reference>
<feature type="transmembrane region" description="Helical" evidence="6">
    <location>
        <begin position="238"/>
        <end position="256"/>
    </location>
</feature>
<dbReference type="GO" id="GO:0022857">
    <property type="term" value="F:transmembrane transporter activity"/>
    <property type="evidence" value="ECO:0007669"/>
    <property type="project" value="InterPro"/>
</dbReference>
<dbReference type="AlphaFoldDB" id="A0A812M786"/>
<feature type="transmembrane region" description="Helical" evidence="6">
    <location>
        <begin position="353"/>
        <end position="372"/>
    </location>
</feature>
<feature type="transmembrane region" description="Helical" evidence="6">
    <location>
        <begin position="378"/>
        <end position="397"/>
    </location>
</feature>